<evidence type="ECO:0000313" key="6">
    <source>
        <dbReference type="Proteomes" id="UP001329313"/>
    </source>
</evidence>
<dbReference type="CDD" id="cd06170">
    <property type="entry name" value="LuxR_C_like"/>
    <property type="match status" value="1"/>
</dbReference>
<evidence type="ECO:0000313" key="5">
    <source>
        <dbReference type="EMBL" id="WOQ69214.1"/>
    </source>
</evidence>
<keyword evidence="2" id="KW-0238">DNA-binding</keyword>
<evidence type="ECO:0000256" key="1">
    <source>
        <dbReference type="ARBA" id="ARBA00023015"/>
    </source>
</evidence>
<dbReference type="GO" id="GO:0003677">
    <property type="term" value="F:DNA binding"/>
    <property type="evidence" value="ECO:0007669"/>
    <property type="project" value="UniProtKB-KW"/>
</dbReference>
<dbReference type="PANTHER" id="PTHR44688">
    <property type="entry name" value="DNA-BINDING TRANSCRIPTIONAL ACTIVATOR DEVR_DOSR"/>
    <property type="match status" value="1"/>
</dbReference>
<name>A0AAU0MGU8_9MICO</name>
<keyword evidence="3" id="KW-0804">Transcription</keyword>
<keyword evidence="1" id="KW-0805">Transcription regulation</keyword>
<dbReference type="SMART" id="SM00421">
    <property type="entry name" value="HTH_LUXR"/>
    <property type="match status" value="1"/>
</dbReference>
<reference evidence="5 6" key="1">
    <citation type="submission" date="2023-10" db="EMBL/GenBank/DDBJ databases">
        <title>Y20.</title>
        <authorList>
            <person name="Zhang G."/>
            <person name="Ding Y."/>
        </authorList>
    </citation>
    <scope>NUCLEOTIDE SEQUENCE [LARGE SCALE GENOMIC DNA]</scope>
    <source>
        <strain evidence="5 6">Y20</strain>
    </source>
</reference>
<evidence type="ECO:0000259" key="4">
    <source>
        <dbReference type="PROSITE" id="PS50043"/>
    </source>
</evidence>
<dbReference type="InterPro" id="IPR000792">
    <property type="entry name" value="Tscrpt_reg_LuxR_C"/>
</dbReference>
<proteinExistence type="predicted"/>
<keyword evidence="6" id="KW-1185">Reference proteome</keyword>
<dbReference type="PROSITE" id="PS50043">
    <property type="entry name" value="HTH_LUXR_2"/>
    <property type="match status" value="1"/>
</dbReference>
<organism evidence="5 6">
    <name type="scientific">Microbacterium limosum</name>
    <dbReference type="NCBI Taxonomy" id="3079935"/>
    <lineage>
        <taxon>Bacteria</taxon>
        <taxon>Bacillati</taxon>
        <taxon>Actinomycetota</taxon>
        <taxon>Actinomycetes</taxon>
        <taxon>Micrococcales</taxon>
        <taxon>Microbacteriaceae</taxon>
        <taxon>Microbacterium</taxon>
    </lineage>
</organism>
<accession>A0AAU0MGU8</accession>
<dbReference type="RefSeq" id="WP_330170345.1">
    <property type="nucleotide sequence ID" value="NZ_CP137080.1"/>
</dbReference>
<dbReference type="InterPro" id="IPR016032">
    <property type="entry name" value="Sig_transdc_resp-reg_C-effctor"/>
</dbReference>
<dbReference type="InterPro" id="IPR036388">
    <property type="entry name" value="WH-like_DNA-bd_sf"/>
</dbReference>
<evidence type="ECO:0000256" key="3">
    <source>
        <dbReference type="ARBA" id="ARBA00023163"/>
    </source>
</evidence>
<sequence length="502" mass="54541">MTPAASSLRDEAPPSLDLDPEDLLREISRRALEYWFRVPPERLHRALRRVDPELIAQNRAALVLYFATRGEGADDLPWITPPDAPPVPESLRDIVEVFRLLESGRPAAAARLMDRAYAHLLAGTADTHRTRDGGWTAAVALHTGTTRALAGDFGAAAADLARAGVWHVPDTLMCVPRDAHAMLALVHALVGDYRIAAWALRSLERMTPSDSWLEPEIDATARIAEASLTEPSARPAASDDFSLAAFVLDTHPAGVYRGRWPFLVWQVTRSLLRQERISDAETQIEQFRRARLPGCDGDGLPRSVLPCTAATVACLREDDAAAWRLLAEADPDCDLTITTTATTALQFGRYEQARAAAERLLDRCGELRGSRIAAIGVLAAAALRDGDRAGAEALLRPLAFESRPLARSEEPWLPSDVRELLGEMESESRRPAATPSPPAGLTRGDLEILALLDSPLSRQEIADRLFVSLNTVKSRIAGVYRKLGVASRGDAVAAARVRGVLG</sequence>
<protein>
    <submittedName>
        <fullName evidence="5">Helix-turn-helix transcriptional regulator</fullName>
    </submittedName>
</protein>
<gene>
    <name evidence="5" type="ORF">RYJ27_10985</name>
</gene>
<evidence type="ECO:0000256" key="2">
    <source>
        <dbReference type="ARBA" id="ARBA00023125"/>
    </source>
</evidence>
<dbReference type="GO" id="GO:0006355">
    <property type="term" value="P:regulation of DNA-templated transcription"/>
    <property type="evidence" value="ECO:0007669"/>
    <property type="project" value="InterPro"/>
</dbReference>
<dbReference type="PANTHER" id="PTHR44688:SF16">
    <property type="entry name" value="DNA-BINDING TRANSCRIPTIONAL ACTIVATOR DEVR_DOSR"/>
    <property type="match status" value="1"/>
</dbReference>
<dbReference type="Gene3D" id="1.10.10.10">
    <property type="entry name" value="Winged helix-like DNA-binding domain superfamily/Winged helix DNA-binding domain"/>
    <property type="match status" value="1"/>
</dbReference>
<dbReference type="SUPFAM" id="SSF46894">
    <property type="entry name" value="C-terminal effector domain of the bipartite response regulators"/>
    <property type="match status" value="1"/>
</dbReference>
<feature type="domain" description="HTH luxR-type" evidence="4">
    <location>
        <begin position="434"/>
        <end position="499"/>
    </location>
</feature>
<dbReference type="KEGG" id="mliy:RYJ27_10985"/>
<dbReference type="AlphaFoldDB" id="A0AAU0MGU8"/>
<dbReference type="EMBL" id="CP137080">
    <property type="protein sequence ID" value="WOQ69214.1"/>
    <property type="molecule type" value="Genomic_DNA"/>
</dbReference>
<dbReference type="Pfam" id="PF00196">
    <property type="entry name" value="GerE"/>
    <property type="match status" value="1"/>
</dbReference>
<dbReference type="Proteomes" id="UP001329313">
    <property type="component" value="Chromosome"/>
</dbReference>